<keyword evidence="4" id="KW-1185">Reference proteome</keyword>
<accession>A0ABQ8US67</accession>
<feature type="transmembrane region" description="Helical" evidence="2">
    <location>
        <begin position="409"/>
        <end position="427"/>
    </location>
</feature>
<feature type="region of interest" description="Disordered" evidence="1">
    <location>
        <begin position="310"/>
        <end position="330"/>
    </location>
</feature>
<dbReference type="EMBL" id="JAPMOS010000005">
    <property type="protein sequence ID" value="KAJ4461979.1"/>
    <property type="molecule type" value="Genomic_DNA"/>
</dbReference>
<keyword evidence="2" id="KW-1133">Transmembrane helix</keyword>
<keyword evidence="2" id="KW-0472">Membrane</keyword>
<feature type="transmembrane region" description="Helical" evidence="2">
    <location>
        <begin position="434"/>
        <end position="452"/>
    </location>
</feature>
<evidence type="ECO:0000313" key="3">
    <source>
        <dbReference type="EMBL" id="KAJ4461979.1"/>
    </source>
</evidence>
<name>A0ABQ8US67_9EUKA</name>
<dbReference type="Proteomes" id="UP001141327">
    <property type="component" value="Unassembled WGS sequence"/>
</dbReference>
<feature type="transmembrane region" description="Helical" evidence="2">
    <location>
        <begin position="385"/>
        <end position="403"/>
    </location>
</feature>
<feature type="transmembrane region" description="Helical" evidence="2">
    <location>
        <begin position="458"/>
        <end position="481"/>
    </location>
</feature>
<evidence type="ECO:0000313" key="4">
    <source>
        <dbReference type="Proteomes" id="UP001141327"/>
    </source>
</evidence>
<feature type="compositionally biased region" description="Acidic residues" evidence="1">
    <location>
        <begin position="158"/>
        <end position="174"/>
    </location>
</feature>
<feature type="region of interest" description="Disordered" evidence="1">
    <location>
        <begin position="255"/>
        <end position="288"/>
    </location>
</feature>
<comment type="caution">
    <text evidence="3">The sequence shown here is derived from an EMBL/GenBank/DDBJ whole genome shotgun (WGS) entry which is preliminary data.</text>
</comment>
<feature type="transmembrane region" description="Helical" evidence="2">
    <location>
        <begin position="31"/>
        <end position="52"/>
    </location>
</feature>
<sequence>MFIRVPHPPGPGENLHDRLRNLAAGLPNKTLLLIVLVPFFLSVLMGAICFEMHDTFISDPMKDPVLATIRPLIFFNTQPYDLIEFLMVPEEGFDPDSSNDLSQVDYMSHMLFAWHPAVLDVARIEDTYAEALEYREARRTRAARQQANIAAGMQAGGLDDDDGDGWFDDQGDEDHDDAAELEHQWFPEDALPLVERPLRRLTVLVPQPAEYAPIADTILLAAVGAATYDRGVMEDGVTGDRYPLAKYAPVTRRDMAPPSALFPPIRGPGAKATSPGHPNTAAPSGRSAFDPLGNSPKVLACHELDAHLHLSHPLPSPPRSPASPPPRVLQFQVAPGADPAEWAQHLWQHLEEEASKQQQQQQQQQTAPDAAPWPLKIAFRAVMRALVSGFFAGAVAASAGFFFNDTTTILFVVTVGFATESLAFLLLRHQLAARLYPALAFLAWLPPMYYSLAHPMGFLLFPMGMTAFLLTSLIVALFVYIEVPFAPRQQPPLLVPIPQVSFSYHR</sequence>
<feature type="region of interest" description="Disordered" evidence="1">
    <location>
        <begin position="152"/>
        <end position="174"/>
    </location>
</feature>
<organism evidence="3 4">
    <name type="scientific">Paratrimastix pyriformis</name>
    <dbReference type="NCBI Taxonomy" id="342808"/>
    <lineage>
        <taxon>Eukaryota</taxon>
        <taxon>Metamonada</taxon>
        <taxon>Preaxostyla</taxon>
        <taxon>Paratrimastigidae</taxon>
        <taxon>Paratrimastix</taxon>
    </lineage>
</organism>
<protein>
    <recommendedName>
        <fullName evidence="5">Transmembrane protein</fullName>
    </recommendedName>
</protein>
<proteinExistence type="predicted"/>
<evidence type="ECO:0008006" key="5">
    <source>
        <dbReference type="Google" id="ProtNLM"/>
    </source>
</evidence>
<keyword evidence="2" id="KW-0812">Transmembrane</keyword>
<gene>
    <name evidence="3" type="ORF">PAPYR_1683</name>
</gene>
<evidence type="ECO:0000256" key="1">
    <source>
        <dbReference type="SAM" id="MobiDB-lite"/>
    </source>
</evidence>
<feature type="compositionally biased region" description="Pro residues" evidence="1">
    <location>
        <begin position="314"/>
        <end position="327"/>
    </location>
</feature>
<evidence type="ECO:0000256" key="2">
    <source>
        <dbReference type="SAM" id="Phobius"/>
    </source>
</evidence>
<reference evidence="3" key="1">
    <citation type="journal article" date="2022" name="bioRxiv">
        <title>Genomics of Preaxostyla Flagellates Illuminates Evolutionary Transitions and the Path Towards Mitochondrial Loss.</title>
        <authorList>
            <person name="Novak L.V.F."/>
            <person name="Treitli S.C."/>
            <person name="Pyrih J."/>
            <person name="Halakuc P."/>
            <person name="Pipaliya S.V."/>
            <person name="Vacek V."/>
            <person name="Brzon O."/>
            <person name="Soukal P."/>
            <person name="Eme L."/>
            <person name="Dacks J.B."/>
            <person name="Karnkowska A."/>
            <person name="Elias M."/>
            <person name="Hampl V."/>
        </authorList>
    </citation>
    <scope>NUCLEOTIDE SEQUENCE</scope>
    <source>
        <strain evidence="3">RCP-MX</strain>
    </source>
</reference>